<gene>
    <name evidence="1" type="ORF">KUTeg_009700</name>
</gene>
<evidence type="ECO:0000313" key="1">
    <source>
        <dbReference type="EMBL" id="KAJ8312327.1"/>
    </source>
</evidence>
<proteinExistence type="predicted"/>
<keyword evidence="2" id="KW-1185">Reference proteome</keyword>
<accession>A0ABQ9F8X5</accession>
<organism evidence="1 2">
    <name type="scientific">Tegillarca granosa</name>
    <name type="common">Malaysian cockle</name>
    <name type="synonym">Anadara granosa</name>
    <dbReference type="NCBI Taxonomy" id="220873"/>
    <lineage>
        <taxon>Eukaryota</taxon>
        <taxon>Metazoa</taxon>
        <taxon>Spiralia</taxon>
        <taxon>Lophotrochozoa</taxon>
        <taxon>Mollusca</taxon>
        <taxon>Bivalvia</taxon>
        <taxon>Autobranchia</taxon>
        <taxon>Pteriomorphia</taxon>
        <taxon>Arcoida</taxon>
        <taxon>Arcoidea</taxon>
        <taxon>Arcidae</taxon>
        <taxon>Tegillarca</taxon>
    </lineage>
</organism>
<dbReference type="Proteomes" id="UP001217089">
    <property type="component" value="Unassembled WGS sequence"/>
</dbReference>
<reference evidence="1 2" key="1">
    <citation type="submission" date="2022-12" db="EMBL/GenBank/DDBJ databases">
        <title>Chromosome-level genome of Tegillarca granosa.</title>
        <authorList>
            <person name="Kim J."/>
        </authorList>
    </citation>
    <scope>NUCLEOTIDE SEQUENCE [LARGE SCALE GENOMIC DNA]</scope>
    <source>
        <strain evidence="1">Teg-2019</strain>
        <tissue evidence="1">Adductor muscle</tissue>
    </source>
</reference>
<evidence type="ECO:0000313" key="2">
    <source>
        <dbReference type="Proteomes" id="UP001217089"/>
    </source>
</evidence>
<name>A0ABQ9F8X5_TEGGR</name>
<protein>
    <submittedName>
        <fullName evidence="1">Uncharacterized protein</fullName>
    </submittedName>
</protein>
<comment type="caution">
    <text evidence="1">The sequence shown here is derived from an EMBL/GenBank/DDBJ whole genome shotgun (WGS) entry which is preliminary data.</text>
</comment>
<sequence length="209" mass="20960">MKRFSDTLRGLGLGSTFSPTTAAATAAARAAVAATRSAAGARGAAGRSVIGLPGSVTGTTAGGIPGFAGYLPTTPNPVERHASPTAIYADLGAATASQLASGIGIQRSEASPLPVSTSPLHRVGEQLLTAQRTQAVINNLGQQIVPATSPNSSHRVPLANSPGPIDIYSSPDITGYLQATSPQPSGFGHNLAAVSGHQLIATSFQNGYH</sequence>
<dbReference type="EMBL" id="JARBDR010000440">
    <property type="protein sequence ID" value="KAJ8312327.1"/>
    <property type="molecule type" value="Genomic_DNA"/>
</dbReference>